<dbReference type="GO" id="GO:0016787">
    <property type="term" value="F:hydrolase activity"/>
    <property type="evidence" value="ECO:0007669"/>
    <property type="project" value="UniProtKB-KW"/>
</dbReference>
<keyword evidence="5" id="KW-1185">Reference proteome</keyword>
<evidence type="ECO:0000256" key="2">
    <source>
        <dbReference type="SAM" id="Phobius"/>
    </source>
</evidence>
<evidence type="ECO:0000313" key="5">
    <source>
        <dbReference type="Proteomes" id="UP000664601"/>
    </source>
</evidence>
<accession>A0ABS3L860</accession>
<feature type="transmembrane region" description="Helical" evidence="2">
    <location>
        <begin position="16"/>
        <end position="35"/>
    </location>
</feature>
<keyword evidence="4" id="KW-0378">Hydrolase</keyword>
<evidence type="ECO:0000256" key="1">
    <source>
        <dbReference type="SAM" id="MobiDB-lite"/>
    </source>
</evidence>
<dbReference type="InterPro" id="IPR012338">
    <property type="entry name" value="Beta-lactam/transpept-like"/>
</dbReference>
<dbReference type="SUPFAM" id="SSF56601">
    <property type="entry name" value="beta-lactamase/transpeptidase-like"/>
    <property type="match status" value="1"/>
</dbReference>
<dbReference type="Gene3D" id="3.40.710.10">
    <property type="entry name" value="DD-peptidase/beta-lactamase superfamily"/>
    <property type="match status" value="1"/>
</dbReference>
<dbReference type="EMBL" id="JAFREM010000004">
    <property type="protein sequence ID" value="MBO1305280.1"/>
    <property type="molecule type" value="Genomic_DNA"/>
</dbReference>
<keyword evidence="2" id="KW-0472">Membrane</keyword>
<evidence type="ECO:0000313" key="4">
    <source>
        <dbReference type="EMBL" id="MBO1305280.1"/>
    </source>
</evidence>
<keyword evidence="2" id="KW-0812">Transmembrane</keyword>
<dbReference type="PANTHER" id="PTHR35333:SF3">
    <property type="entry name" value="BETA-LACTAMASE-TYPE TRANSPEPTIDASE FOLD CONTAINING PROTEIN"/>
    <property type="match status" value="1"/>
</dbReference>
<sequence length="320" mass="35403">MRKIDRRKQQKQRRQWVLVVTAIFMLVCFVTFFTLKIVKGRQVEEAATVQSSTKETVEKISQASSVTSESSSAQQEPVTSTVSTESSSTAEEPKAVILDDSGLIANASQVSYGVYYFSDDTYISNQNSIPTPSASVIKVFIMSYIFETNMDMQTIVNGEPLSELTRRMIQNSDNSATNAIIDQIGMEQLNAYFQTSGYTDTQLQRKMLDEQAVSMGKENYTSLNDTMAFLKKVYQNRGAYPYSSMLELMLGQQVRTKIPSKLPGDVVVANKTGELPSVENDIGLVMSEDEPFAIVVLSNGVTNSGGMRDAIGNFTLIALR</sequence>
<dbReference type="Proteomes" id="UP000664601">
    <property type="component" value="Unassembled WGS sequence"/>
</dbReference>
<evidence type="ECO:0000259" key="3">
    <source>
        <dbReference type="Pfam" id="PF13354"/>
    </source>
</evidence>
<dbReference type="PANTHER" id="PTHR35333">
    <property type="entry name" value="BETA-LACTAMASE"/>
    <property type="match status" value="1"/>
</dbReference>
<feature type="compositionally biased region" description="Low complexity" evidence="1">
    <location>
        <begin position="61"/>
        <end position="90"/>
    </location>
</feature>
<dbReference type="RefSeq" id="WP_207672207.1">
    <property type="nucleotide sequence ID" value="NZ_JAFREM010000004.1"/>
</dbReference>
<name>A0ABS3L860_9ENTE</name>
<dbReference type="InterPro" id="IPR045155">
    <property type="entry name" value="Beta-lactam_cat"/>
</dbReference>
<feature type="domain" description="Beta-lactamase class A catalytic" evidence="3">
    <location>
        <begin position="159"/>
        <end position="297"/>
    </location>
</feature>
<dbReference type="InterPro" id="IPR000871">
    <property type="entry name" value="Beta-lactam_class-A"/>
</dbReference>
<feature type="region of interest" description="Disordered" evidence="1">
    <location>
        <begin position="60"/>
        <end position="92"/>
    </location>
</feature>
<organism evidence="4 5">
    <name type="scientific">Candidatus Enterococcus moelleringii</name>
    <dbReference type="NCBI Taxonomy" id="2815325"/>
    <lineage>
        <taxon>Bacteria</taxon>
        <taxon>Bacillati</taxon>
        <taxon>Bacillota</taxon>
        <taxon>Bacilli</taxon>
        <taxon>Lactobacillales</taxon>
        <taxon>Enterococcaceae</taxon>
        <taxon>Enterococcus</taxon>
    </lineage>
</organism>
<comment type="caution">
    <text evidence="4">The sequence shown here is derived from an EMBL/GenBank/DDBJ whole genome shotgun (WGS) entry which is preliminary data.</text>
</comment>
<dbReference type="Pfam" id="PF13354">
    <property type="entry name" value="Beta-lactamase2"/>
    <property type="match status" value="1"/>
</dbReference>
<gene>
    <name evidence="4" type="ORF">JZO70_03845</name>
</gene>
<protein>
    <submittedName>
        <fullName evidence="4">Serine hydrolase</fullName>
    </submittedName>
</protein>
<proteinExistence type="predicted"/>
<keyword evidence="2" id="KW-1133">Transmembrane helix</keyword>
<reference evidence="4 5" key="1">
    <citation type="submission" date="2021-03" db="EMBL/GenBank/DDBJ databases">
        <title>Enterococcal diversity collection.</title>
        <authorList>
            <person name="Gilmore M.S."/>
            <person name="Schwartzman J."/>
            <person name="Van Tyne D."/>
            <person name="Martin M."/>
            <person name="Earl A.M."/>
            <person name="Manson A.L."/>
            <person name="Straub T."/>
            <person name="Salamzade R."/>
            <person name="Saavedra J."/>
            <person name="Lebreton F."/>
            <person name="Prichula J."/>
            <person name="Schaufler K."/>
            <person name="Gaca A."/>
            <person name="Sgardioli B."/>
            <person name="Wagenaar J."/>
            <person name="Strong T."/>
        </authorList>
    </citation>
    <scope>NUCLEOTIDE SEQUENCE [LARGE SCALE GENOMIC DNA]</scope>
    <source>
        <strain evidence="4 5">669A</strain>
    </source>
</reference>